<gene>
    <name evidence="11" type="ORF">DRW07_12320</name>
</gene>
<dbReference type="EMBL" id="RPOK01000004">
    <property type="protein sequence ID" value="RPJ65605.1"/>
    <property type="molecule type" value="Genomic_DNA"/>
</dbReference>
<dbReference type="CDD" id="cd16328">
    <property type="entry name" value="RseA_N"/>
    <property type="match status" value="1"/>
</dbReference>
<comment type="function">
    <text evidence="7">An anti-sigma factor for extracytoplasmic function (ECF) sigma factor sigma-E (RpoE). ECF sigma factors are held in an inactive form by an anti-sigma factor until released by regulated intramembrane proteolysis (RIP). RIP occurs when an extracytoplasmic signal triggers a concerted proteolytic cascade to transmit information and elicit cellular responses. The membrane-spanning regulatory substrate protein is first cut periplasmically (site-1 protease, S1P, DegS), then within the membrane itself (site-2 protease, S2P, RseP), while cytoplasmic proteases finish degrading the anti-sigma factor, liberating sigma-E.</text>
</comment>
<comment type="similarity">
    <text evidence="2 7">Belongs to the RseA family.</text>
</comment>
<dbReference type="Pfam" id="PF03872">
    <property type="entry name" value="RseA_N"/>
    <property type="match status" value="1"/>
</dbReference>
<evidence type="ECO:0000256" key="7">
    <source>
        <dbReference type="PIRNR" id="PIRNR016938"/>
    </source>
</evidence>
<sequence length="196" mass="21719">MTEQHENLSALVDGEIHEDKVLDALSHDDQLREKWQRYHLIRSTMRKEMPAGQYMDISAQIADAIEREPTVLAPNKRFARIPVIGRLSNKVVPFAKQSGQFAVAASVAAAVIIGFQTFNQPPESKPFVTAPPAAGPQGGLAPVSLEQTRALPTQSRAEVLETRRHINALIADHEQQVKLKSDSDKKNQENQESPVQ</sequence>
<dbReference type="Pfam" id="PF03873">
    <property type="entry name" value="RseA_C"/>
    <property type="match status" value="1"/>
</dbReference>
<feature type="region of interest" description="Disordered" evidence="8">
    <location>
        <begin position="172"/>
        <end position="196"/>
    </location>
</feature>
<evidence type="ECO:0000256" key="3">
    <source>
        <dbReference type="ARBA" id="ARBA00022475"/>
    </source>
</evidence>
<dbReference type="PANTHER" id="PTHR38104">
    <property type="match status" value="1"/>
</dbReference>
<dbReference type="RefSeq" id="WP_124028237.1">
    <property type="nucleotide sequence ID" value="NZ_JBHRSN010000007.1"/>
</dbReference>
<comment type="caution">
    <text evidence="11">The sequence shown here is derived from an EMBL/GenBank/DDBJ whole genome shotgun (WGS) entry which is preliminary data.</text>
</comment>
<name>A0A3N5YA74_9ALTE</name>
<keyword evidence="4" id="KW-0812">Transmembrane</keyword>
<dbReference type="PIRSF" id="PIRSF016938">
    <property type="entry name" value="RseA"/>
    <property type="match status" value="1"/>
</dbReference>
<evidence type="ECO:0000313" key="11">
    <source>
        <dbReference type="EMBL" id="RPJ65605.1"/>
    </source>
</evidence>
<evidence type="ECO:0000259" key="9">
    <source>
        <dbReference type="Pfam" id="PF03872"/>
    </source>
</evidence>
<comment type="subcellular location">
    <subcellularLocation>
        <location evidence="7">Cell inner membrane</location>
    </subcellularLocation>
    <subcellularLocation>
        <location evidence="1">Cell membrane</location>
        <topology evidence="1">Single-pass membrane protein</topology>
    </subcellularLocation>
</comment>
<dbReference type="InterPro" id="IPR005573">
    <property type="entry name" value="Anti-sigma_E_RseA_C"/>
</dbReference>
<dbReference type="InterPro" id="IPR036147">
    <property type="entry name" value="Anti-sigma_E_RseA_N_sf"/>
</dbReference>
<dbReference type="Proteomes" id="UP000275281">
    <property type="component" value="Unassembled WGS sequence"/>
</dbReference>
<organism evidence="11 12">
    <name type="scientific">Alteromonas sediminis</name>
    <dbReference type="NCBI Taxonomy" id="2259342"/>
    <lineage>
        <taxon>Bacteria</taxon>
        <taxon>Pseudomonadati</taxon>
        <taxon>Pseudomonadota</taxon>
        <taxon>Gammaproteobacteria</taxon>
        <taxon>Alteromonadales</taxon>
        <taxon>Alteromonadaceae</taxon>
        <taxon>Alteromonas/Salinimonas group</taxon>
        <taxon>Alteromonas</taxon>
    </lineage>
</organism>
<evidence type="ECO:0000256" key="2">
    <source>
        <dbReference type="ARBA" id="ARBA00005837"/>
    </source>
</evidence>
<dbReference type="InterPro" id="IPR052383">
    <property type="entry name" value="Anti-sigma-E_RseA-like"/>
</dbReference>
<dbReference type="GO" id="GO:0016989">
    <property type="term" value="F:sigma factor antagonist activity"/>
    <property type="evidence" value="ECO:0007669"/>
    <property type="project" value="InterPro"/>
</dbReference>
<dbReference type="Gene3D" id="1.10.10.880">
    <property type="entry name" value="Anti sigma-E protein RseA, N-terminal domain"/>
    <property type="match status" value="1"/>
</dbReference>
<keyword evidence="6 7" id="KW-0472">Membrane</keyword>
<keyword evidence="12" id="KW-1185">Reference proteome</keyword>
<evidence type="ECO:0000313" key="12">
    <source>
        <dbReference type="Proteomes" id="UP000275281"/>
    </source>
</evidence>
<keyword evidence="3 7" id="KW-1003">Cell membrane</keyword>
<reference evidence="11 12" key="1">
    <citation type="submission" date="2018-11" db="EMBL/GenBank/DDBJ databases">
        <authorList>
            <person name="Ye M.-Q."/>
            <person name="Du Z.-J."/>
        </authorList>
    </citation>
    <scope>NUCLEOTIDE SEQUENCE [LARGE SCALE GENOMIC DNA]</scope>
    <source>
        <strain evidence="11 12">U0105</strain>
    </source>
</reference>
<accession>A0A3N5YA74</accession>
<comment type="subunit">
    <text evidence="7">Interacts 1:1 with ECF RNA polymerase sigma-E (RpoE); this inhibits the interaction of sigma-E with the RNA polymerase catalytic core and leads to a decreased expression of sigma-E-regulated genes. Interacts with RseB.</text>
</comment>
<evidence type="ECO:0000256" key="8">
    <source>
        <dbReference type="SAM" id="MobiDB-lite"/>
    </source>
</evidence>
<evidence type="ECO:0000259" key="10">
    <source>
        <dbReference type="Pfam" id="PF03873"/>
    </source>
</evidence>
<dbReference type="InterPro" id="IPR026279">
    <property type="entry name" value="RseA"/>
</dbReference>
<evidence type="ECO:0000256" key="6">
    <source>
        <dbReference type="ARBA" id="ARBA00023136"/>
    </source>
</evidence>
<protein>
    <recommendedName>
        <fullName evidence="7">Anti-sigma-E factor RseA</fullName>
    </recommendedName>
    <alternativeName>
        <fullName evidence="7">Regulator of SigE</fullName>
    </alternativeName>
    <alternativeName>
        <fullName evidence="7">Sigma-E anti-sigma factor RseA</fullName>
    </alternativeName>
    <alternativeName>
        <fullName evidence="7">Sigma-E factor negative regulatory protein</fullName>
    </alternativeName>
</protein>
<feature type="domain" description="Anti sigma-E protein RseA C-terminal" evidence="10">
    <location>
        <begin position="138"/>
        <end position="178"/>
    </location>
</feature>
<keyword evidence="5" id="KW-1133">Transmembrane helix</keyword>
<dbReference type="InterPro" id="IPR005572">
    <property type="entry name" value="Anti-sigma_E_RseA_N"/>
</dbReference>
<dbReference type="SUPFAM" id="SSF89069">
    <property type="entry name" value="N-terminal, cytoplasmic domain of anti-sigmaE factor RseA"/>
    <property type="match status" value="1"/>
</dbReference>
<dbReference type="GO" id="GO:0005886">
    <property type="term" value="C:plasma membrane"/>
    <property type="evidence" value="ECO:0007669"/>
    <property type="project" value="UniProtKB-SubCell"/>
</dbReference>
<evidence type="ECO:0000256" key="5">
    <source>
        <dbReference type="ARBA" id="ARBA00022989"/>
    </source>
</evidence>
<evidence type="ECO:0000256" key="1">
    <source>
        <dbReference type="ARBA" id="ARBA00004162"/>
    </source>
</evidence>
<feature type="domain" description="Anti sigma-E protein RseA N-terminal" evidence="9">
    <location>
        <begin position="4"/>
        <end position="76"/>
    </location>
</feature>
<keyword evidence="7" id="KW-0997">Cell inner membrane</keyword>
<dbReference type="AlphaFoldDB" id="A0A3N5YA74"/>
<dbReference type="OrthoDB" id="6194196at2"/>
<dbReference type="PANTHER" id="PTHR38104:SF1">
    <property type="entry name" value="ANTI-SIGMA-E FACTOR RSEA"/>
    <property type="match status" value="1"/>
</dbReference>
<evidence type="ECO:0000256" key="4">
    <source>
        <dbReference type="ARBA" id="ARBA00022692"/>
    </source>
</evidence>
<feature type="compositionally biased region" description="Basic and acidic residues" evidence="8">
    <location>
        <begin position="172"/>
        <end position="189"/>
    </location>
</feature>
<proteinExistence type="inferred from homology"/>